<keyword evidence="4 10" id="KW-0813">Transport</keyword>
<keyword evidence="10" id="KW-1003">Cell membrane</keyword>
<keyword evidence="7 10" id="KW-0472">Membrane</keyword>
<dbReference type="InterPro" id="IPR000131">
    <property type="entry name" value="ATP_synth_F1_gsu"/>
</dbReference>
<dbReference type="Gene3D" id="1.10.287.80">
    <property type="entry name" value="ATP synthase, gamma subunit, helix hairpin domain"/>
    <property type="match status" value="1"/>
</dbReference>
<organism evidence="11 12">
    <name type="scientific">Bombella intestini</name>
    <dbReference type="NCBI Taxonomy" id="1539051"/>
    <lineage>
        <taxon>Bacteria</taxon>
        <taxon>Pseudomonadati</taxon>
        <taxon>Pseudomonadota</taxon>
        <taxon>Alphaproteobacteria</taxon>
        <taxon>Acetobacterales</taxon>
        <taxon>Acetobacteraceae</taxon>
        <taxon>Bombella</taxon>
    </lineage>
</organism>
<evidence type="ECO:0000256" key="5">
    <source>
        <dbReference type="ARBA" id="ARBA00022781"/>
    </source>
</evidence>
<keyword evidence="8 10" id="KW-0139">CF(1)</keyword>
<dbReference type="PANTHER" id="PTHR11693:SF22">
    <property type="entry name" value="ATP SYNTHASE SUBUNIT GAMMA, MITOCHONDRIAL"/>
    <property type="match status" value="1"/>
</dbReference>
<evidence type="ECO:0000256" key="10">
    <source>
        <dbReference type="HAMAP-Rule" id="MF_00815"/>
    </source>
</evidence>
<dbReference type="GO" id="GO:0005524">
    <property type="term" value="F:ATP binding"/>
    <property type="evidence" value="ECO:0007669"/>
    <property type="project" value="UniProtKB-UniRule"/>
</dbReference>
<evidence type="ECO:0000313" key="11">
    <source>
        <dbReference type="EMBL" id="OOL17063.1"/>
    </source>
</evidence>
<evidence type="ECO:0000256" key="6">
    <source>
        <dbReference type="ARBA" id="ARBA00023065"/>
    </source>
</evidence>
<dbReference type="SUPFAM" id="SSF52943">
    <property type="entry name" value="ATP synthase (F1-ATPase), gamma subunit"/>
    <property type="match status" value="1"/>
</dbReference>
<dbReference type="STRING" id="1539051.AL01_09195"/>
<dbReference type="NCBIfam" id="TIGR01146">
    <property type="entry name" value="ATPsyn_F1gamma"/>
    <property type="match status" value="1"/>
</dbReference>
<keyword evidence="12" id="KW-1185">Reference proteome</keyword>
<evidence type="ECO:0000256" key="2">
    <source>
        <dbReference type="ARBA" id="ARBA00004170"/>
    </source>
</evidence>
<dbReference type="InterPro" id="IPR023632">
    <property type="entry name" value="ATP_synth_F1_gsu_CS"/>
</dbReference>
<dbReference type="HAMAP" id="MF_00815">
    <property type="entry name" value="ATP_synth_gamma_bact"/>
    <property type="match status" value="1"/>
</dbReference>
<evidence type="ECO:0000313" key="12">
    <source>
        <dbReference type="Proteomes" id="UP000200980"/>
    </source>
</evidence>
<accession>A0A1S8GN69</accession>
<evidence type="ECO:0000256" key="1">
    <source>
        <dbReference type="ARBA" id="ARBA00003456"/>
    </source>
</evidence>
<comment type="similarity">
    <text evidence="3 10">Belongs to the ATPase gamma chain family.</text>
</comment>
<dbReference type="PANTHER" id="PTHR11693">
    <property type="entry name" value="ATP SYNTHASE GAMMA CHAIN"/>
    <property type="match status" value="1"/>
</dbReference>
<dbReference type="AlphaFoldDB" id="A0A1S8GN69"/>
<dbReference type="NCBIfam" id="NF004146">
    <property type="entry name" value="PRK05621.1-4"/>
    <property type="match status" value="1"/>
</dbReference>
<dbReference type="Pfam" id="PF00231">
    <property type="entry name" value="ATP-synt"/>
    <property type="match status" value="1"/>
</dbReference>
<name>A0A1S8GN69_9PROT</name>
<dbReference type="CDD" id="cd12151">
    <property type="entry name" value="F1-ATPase_gamma"/>
    <property type="match status" value="1"/>
</dbReference>
<proteinExistence type="inferred from homology"/>
<keyword evidence="6 10" id="KW-0406">Ion transport</keyword>
<sequence>MPSLKELRGRIAGVKSTRKITSAMKMVAASKLRRAQNQAEAARPYAETMRRMMSELAAASQGMDPSTLPPLLAGTGRDNVHLLVILTSDRGLAGGFNANMIRTARQKIEELRSQGRTVRLLPVGRKGAEIFKRYYPDMVVDSLHNKSGTQQDAYALAQDLAKRVADLVENGEVDACTLLRSRFVNAMTQVPQAIGLVPLPTAEDDKAGQGRTDGAVYEFEPNEGHLLAQLLPRNLLVQFYAAVLESAAGEQGARMTAMDNASRNASKAIERLSLRYNRTRQANITNELIEIISGAEAV</sequence>
<comment type="function">
    <text evidence="1 10">Produces ATP from ADP in the presence of a proton gradient across the membrane. The gamma chain is believed to be important in regulating ATPase activity and the flow of protons through the CF(0) complex.</text>
</comment>
<dbReference type="GO" id="GO:0045259">
    <property type="term" value="C:proton-transporting ATP synthase complex"/>
    <property type="evidence" value="ECO:0007669"/>
    <property type="project" value="UniProtKB-KW"/>
</dbReference>
<reference evidence="11 12" key="1">
    <citation type="journal article" date="2016" name="PLoS ONE">
        <title>Whole-Genome Sequence Analysis of Bombella intestini LMG 28161T, a Novel Acetic Acid Bacterium Isolated from the Crop of a Red-Tailed Bumble Bee, Bombus lapidarius.</title>
        <authorList>
            <person name="Li L."/>
            <person name="Illeghems K."/>
            <person name="Van Kerrebroeck S."/>
            <person name="Borremans W."/>
            <person name="Cleenwerck I."/>
            <person name="Smagghe G."/>
            <person name="De Vuyst L."/>
            <person name="Vandamme P."/>
        </authorList>
    </citation>
    <scope>NUCLEOTIDE SEQUENCE [LARGE SCALE GENOMIC DNA]</scope>
    <source>
        <strain evidence="11 12">R-52487</strain>
    </source>
</reference>
<dbReference type="GO" id="GO:0005886">
    <property type="term" value="C:plasma membrane"/>
    <property type="evidence" value="ECO:0007669"/>
    <property type="project" value="UniProtKB-SubCell"/>
</dbReference>
<dbReference type="InterPro" id="IPR035968">
    <property type="entry name" value="ATP_synth_F1_ATPase_gsu"/>
</dbReference>
<dbReference type="RefSeq" id="WP_077397196.1">
    <property type="nucleotide sequence ID" value="NZ_JATM01000006.1"/>
</dbReference>
<comment type="subcellular location">
    <subcellularLocation>
        <location evidence="10">Cell membrane</location>
        <topology evidence="10">Peripheral membrane protein</topology>
    </subcellularLocation>
    <subcellularLocation>
        <location evidence="2">Membrane</location>
        <topology evidence="2">Peripheral membrane protein</topology>
    </subcellularLocation>
</comment>
<dbReference type="GO" id="GO:0046933">
    <property type="term" value="F:proton-transporting ATP synthase activity, rotational mechanism"/>
    <property type="evidence" value="ECO:0007669"/>
    <property type="project" value="UniProtKB-UniRule"/>
</dbReference>
<dbReference type="Proteomes" id="UP000200980">
    <property type="component" value="Unassembled WGS sequence"/>
</dbReference>
<keyword evidence="5 10" id="KW-0375">Hydrogen ion transport</keyword>
<evidence type="ECO:0000256" key="8">
    <source>
        <dbReference type="ARBA" id="ARBA00023196"/>
    </source>
</evidence>
<evidence type="ECO:0000256" key="9">
    <source>
        <dbReference type="ARBA" id="ARBA00023310"/>
    </source>
</evidence>
<evidence type="ECO:0000256" key="3">
    <source>
        <dbReference type="ARBA" id="ARBA00007681"/>
    </source>
</evidence>
<comment type="caution">
    <text evidence="11">The sequence shown here is derived from an EMBL/GenBank/DDBJ whole genome shotgun (WGS) entry which is preliminary data.</text>
</comment>
<keyword evidence="9 10" id="KW-0066">ATP synthesis</keyword>
<dbReference type="OrthoDB" id="9812769at2"/>
<dbReference type="PROSITE" id="PS00153">
    <property type="entry name" value="ATPASE_GAMMA"/>
    <property type="match status" value="1"/>
</dbReference>
<evidence type="ECO:0000256" key="7">
    <source>
        <dbReference type="ARBA" id="ARBA00023136"/>
    </source>
</evidence>
<dbReference type="PRINTS" id="PR00126">
    <property type="entry name" value="ATPASEGAMMA"/>
</dbReference>
<dbReference type="GO" id="GO:0042777">
    <property type="term" value="P:proton motive force-driven plasma membrane ATP synthesis"/>
    <property type="evidence" value="ECO:0007669"/>
    <property type="project" value="UniProtKB-UniRule"/>
</dbReference>
<evidence type="ECO:0000256" key="4">
    <source>
        <dbReference type="ARBA" id="ARBA00022448"/>
    </source>
</evidence>
<protein>
    <recommendedName>
        <fullName evidence="10">ATP synthase gamma chain</fullName>
    </recommendedName>
    <alternativeName>
        <fullName evidence="10">ATP synthase F1 sector gamma subunit</fullName>
    </alternativeName>
    <alternativeName>
        <fullName evidence="10">F-ATPase gamma subunit</fullName>
    </alternativeName>
</protein>
<gene>
    <name evidence="10" type="primary">atpG</name>
    <name evidence="11" type="ORF">AL01_09195</name>
</gene>
<dbReference type="Gene3D" id="3.40.1380.10">
    <property type="match status" value="1"/>
</dbReference>
<dbReference type="PIRSF" id="PIRSF039089">
    <property type="entry name" value="ATP_synthase_gamma"/>
    <property type="match status" value="1"/>
</dbReference>
<comment type="subunit">
    <text evidence="10">F-type ATPases have 2 components, CF(1) - the catalytic core - and CF(0) - the membrane proton channel. CF(1) has five subunits: alpha(3), beta(3), gamma(1), delta(1), epsilon(1). CF(0) has three main subunits: a, b and c.</text>
</comment>
<dbReference type="EMBL" id="JATM01000006">
    <property type="protein sequence ID" value="OOL17063.1"/>
    <property type="molecule type" value="Genomic_DNA"/>
</dbReference>